<gene>
    <name evidence="8" type="ORF">AVDCRST_MAG49-2871</name>
</gene>
<evidence type="ECO:0000313" key="8">
    <source>
        <dbReference type="EMBL" id="CAA9555398.1"/>
    </source>
</evidence>
<dbReference type="PANTHER" id="PTHR43409:SF7">
    <property type="entry name" value="BLL1977 PROTEIN"/>
    <property type="match status" value="1"/>
</dbReference>
<feature type="domain" description="Radical SAM core" evidence="7">
    <location>
        <begin position="202"/>
        <end position="435"/>
    </location>
</feature>
<proteinExistence type="predicted"/>
<dbReference type="Gene3D" id="3.80.30.20">
    <property type="entry name" value="tm_1862 like domain"/>
    <property type="match status" value="1"/>
</dbReference>
<reference evidence="8" key="1">
    <citation type="submission" date="2020-02" db="EMBL/GenBank/DDBJ databases">
        <authorList>
            <person name="Meier V. D."/>
        </authorList>
    </citation>
    <scope>NUCLEOTIDE SEQUENCE</scope>
    <source>
        <strain evidence="8">AVDCRST_MAG49</strain>
    </source>
</reference>
<sequence>MVATVTTTSVDAVEDAREAPSVGTPPRGRLAAPGAVLLVSCYELGHQPLSLAGPLAELRRAGFAPVAVDTAVEDLGEDAVRAARLVAISVPMHTALRLGARVAARVRSLNPAAHVCFYGLYATLNADHLLREHGDSAISGEVVAPLLALARALDRGEGFEGIPGVGTARVPAAPVLGRGGTLVPDRAGLPPLRSYAGLERDGVIVPAGYVEATRGCHHTCRHCPITPIYGGRLTVVPRETVLADARAQVAAGARHITFGDPDFLNGPAHALRIARALHEEFPGLTFDATVKVEHVLQHRRVFPELAALGCAFVVSAVESLSDEVLLRLAKGHTREDVVAALDVLDSAGIPMRPSLLPFTPWETLDGYLDLLRFVAERDLSGHVDPVMLAIRLLVPPGSALLSEPGADAWLGDLDAERFTYRWAHPDPRMDALHAEVSAIVEGATVRDESQPATFVRIWDAAHRAAGHPESPFPSPSVNRRPPPRLTESWFC</sequence>
<comment type="cofactor">
    <cofactor evidence="1">
        <name>[4Fe-4S] cluster</name>
        <dbReference type="ChEBI" id="CHEBI:49883"/>
    </cofactor>
</comment>
<feature type="region of interest" description="Disordered" evidence="6">
    <location>
        <begin position="1"/>
        <end position="25"/>
    </location>
</feature>
<keyword evidence="2" id="KW-0949">S-adenosyl-L-methionine</keyword>
<keyword evidence="5" id="KW-0411">Iron-sulfur</keyword>
<dbReference type="GO" id="GO:0005829">
    <property type="term" value="C:cytosol"/>
    <property type="evidence" value="ECO:0007669"/>
    <property type="project" value="TreeGrafter"/>
</dbReference>
<dbReference type="SUPFAM" id="SSF102114">
    <property type="entry name" value="Radical SAM enzymes"/>
    <property type="match status" value="1"/>
</dbReference>
<dbReference type="InterPro" id="IPR007197">
    <property type="entry name" value="rSAM"/>
</dbReference>
<dbReference type="PROSITE" id="PS51918">
    <property type="entry name" value="RADICAL_SAM"/>
    <property type="match status" value="1"/>
</dbReference>
<dbReference type="Pfam" id="PF04055">
    <property type="entry name" value="Radical_SAM"/>
    <property type="match status" value="1"/>
</dbReference>
<dbReference type="InterPro" id="IPR054699">
    <property type="entry name" value="rSAM_CUAEP"/>
</dbReference>
<dbReference type="PANTHER" id="PTHR43409">
    <property type="entry name" value="ANAEROBIC MAGNESIUM-PROTOPORPHYRIN IX MONOMETHYL ESTER CYCLASE-RELATED"/>
    <property type="match status" value="1"/>
</dbReference>
<keyword evidence="4" id="KW-0408">Iron</keyword>
<dbReference type="CDD" id="cd01335">
    <property type="entry name" value="Radical_SAM"/>
    <property type="match status" value="1"/>
</dbReference>
<evidence type="ECO:0000256" key="5">
    <source>
        <dbReference type="ARBA" id="ARBA00023014"/>
    </source>
</evidence>
<dbReference type="InterPro" id="IPR023404">
    <property type="entry name" value="rSAM_horseshoe"/>
</dbReference>
<evidence type="ECO:0000256" key="4">
    <source>
        <dbReference type="ARBA" id="ARBA00023004"/>
    </source>
</evidence>
<evidence type="ECO:0000256" key="1">
    <source>
        <dbReference type="ARBA" id="ARBA00001966"/>
    </source>
</evidence>
<organism evidence="8">
    <name type="scientific">uncultured Thermomicrobiales bacterium</name>
    <dbReference type="NCBI Taxonomy" id="1645740"/>
    <lineage>
        <taxon>Bacteria</taxon>
        <taxon>Pseudomonadati</taxon>
        <taxon>Thermomicrobiota</taxon>
        <taxon>Thermomicrobia</taxon>
        <taxon>Thermomicrobiales</taxon>
        <taxon>environmental samples</taxon>
    </lineage>
</organism>
<accession>A0A6J4UN22</accession>
<evidence type="ECO:0000256" key="6">
    <source>
        <dbReference type="SAM" id="MobiDB-lite"/>
    </source>
</evidence>
<dbReference type="InterPro" id="IPR058240">
    <property type="entry name" value="rSAM_sf"/>
</dbReference>
<dbReference type="AlphaFoldDB" id="A0A6J4UN22"/>
<protein>
    <submittedName>
        <fullName evidence="8">Radical SAM domain protein</fullName>
    </submittedName>
</protein>
<dbReference type="InterPro" id="IPR006638">
    <property type="entry name" value="Elp3/MiaA/NifB-like_rSAM"/>
</dbReference>
<evidence type="ECO:0000256" key="2">
    <source>
        <dbReference type="ARBA" id="ARBA00022691"/>
    </source>
</evidence>
<keyword evidence="3" id="KW-0479">Metal-binding</keyword>
<dbReference type="SFLD" id="SFLDG01082">
    <property type="entry name" value="B12-binding_domain_containing"/>
    <property type="match status" value="1"/>
</dbReference>
<dbReference type="SMART" id="SM00729">
    <property type="entry name" value="Elp3"/>
    <property type="match status" value="1"/>
</dbReference>
<feature type="compositionally biased region" description="Low complexity" evidence="6">
    <location>
        <begin position="1"/>
        <end position="11"/>
    </location>
</feature>
<evidence type="ECO:0000256" key="3">
    <source>
        <dbReference type="ARBA" id="ARBA00022723"/>
    </source>
</evidence>
<evidence type="ECO:0000259" key="7">
    <source>
        <dbReference type="PROSITE" id="PS51918"/>
    </source>
</evidence>
<dbReference type="EMBL" id="CADCWG010000146">
    <property type="protein sequence ID" value="CAA9555398.1"/>
    <property type="molecule type" value="Genomic_DNA"/>
</dbReference>
<dbReference type="GO" id="GO:0003824">
    <property type="term" value="F:catalytic activity"/>
    <property type="evidence" value="ECO:0007669"/>
    <property type="project" value="InterPro"/>
</dbReference>
<dbReference type="GO" id="GO:0051536">
    <property type="term" value="F:iron-sulfur cluster binding"/>
    <property type="evidence" value="ECO:0007669"/>
    <property type="project" value="UniProtKB-KW"/>
</dbReference>
<dbReference type="NCBIfam" id="NF040546">
    <property type="entry name" value="rSAM_CUAEP"/>
    <property type="match status" value="1"/>
</dbReference>
<name>A0A6J4UN22_9BACT</name>
<dbReference type="InterPro" id="IPR051198">
    <property type="entry name" value="BchE-like"/>
</dbReference>
<feature type="region of interest" description="Disordered" evidence="6">
    <location>
        <begin position="466"/>
        <end position="491"/>
    </location>
</feature>
<dbReference type="GO" id="GO:0046872">
    <property type="term" value="F:metal ion binding"/>
    <property type="evidence" value="ECO:0007669"/>
    <property type="project" value="UniProtKB-KW"/>
</dbReference>
<dbReference type="SFLD" id="SFLDS00029">
    <property type="entry name" value="Radical_SAM"/>
    <property type="match status" value="1"/>
</dbReference>